<dbReference type="EMBL" id="VLKK01000003">
    <property type="protein sequence ID" value="TWH96026.1"/>
    <property type="molecule type" value="Genomic_DNA"/>
</dbReference>
<dbReference type="GO" id="GO:0006508">
    <property type="term" value="P:proteolysis"/>
    <property type="evidence" value="ECO:0007669"/>
    <property type="project" value="InterPro"/>
</dbReference>
<organism evidence="3 4">
    <name type="scientific">Sphingobium wenxiniae (strain DSM 21828 / CGMCC 1.7748 / JZ-1)</name>
    <dbReference type="NCBI Taxonomy" id="595605"/>
    <lineage>
        <taxon>Bacteria</taxon>
        <taxon>Pseudomonadati</taxon>
        <taxon>Pseudomonadota</taxon>
        <taxon>Alphaproteobacteria</taxon>
        <taxon>Sphingomonadales</taxon>
        <taxon>Sphingomonadaceae</taxon>
        <taxon>Sphingobium</taxon>
    </lineage>
</organism>
<sequence>MGMIDDIPRLSPQMASRKLQVLAFIRAFYAAHGVGPSLSEMAAAIGSNRSRVQDAIRKLAAEGRIHRAPGQTRGVRPLSAQEEAVRHVRDAGYLVLDPASVPLLDIEMPVTKAGLPGHSPHGHNAPLQGGGGYGADGGEERAGR</sequence>
<dbReference type="GO" id="GO:0004252">
    <property type="term" value="F:serine-type endopeptidase activity"/>
    <property type="evidence" value="ECO:0007669"/>
    <property type="project" value="InterPro"/>
</dbReference>
<reference evidence="3 4" key="1">
    <citation type="journal article" date="2015" name="Stand. Genomic Sci.">
        <title>Genomic Encyclopedia of Bacterial and Archaeal Type Strains, Phase III: the genomes of soil and plant-associated and newly described type strains.</title>
        <authorList>
            <person name="Whitman W.B."/>
            <person name="Woyke T."/>
            <person name="Klenk H.P."/>
            <person name="Zhou Y."/>
            <person name="Lilburn T.G."/>
            <person name="Beck B.J."/>
            <person name="De Vos P."/>
            <person name="Vandamme P."/>
            <person name="Eisen J.A."/>
            <person name="Garrity G."/>
            <person name="Hugenholtz P."/>
            <person name="Kyrpides N.C."/>
        </authorList>
    </citation>
    <scope>NUCLEOTIDE SEQUENCE [LARGE SCALE GENOMIC DNA]</scope>
    <source>
        <strain evidence="3 4">CGMCC 1.7748</strain>
    </source>
</reference>
<evidence type="ECO:0000313" key="4">
    <source>
        <dbReference type="Proteomes" id="UP000316624"/>
    </source>
</evidence>
<keyword evidence="4" id="KW-1185">Reference proteome</keyword>
<dbReference type="InterPro" id="IPR036390">
    <property type="entry name" value="WH_DNA-bd_sf"/>
</dbReference>
<dbReference type="InterPro" id="IPR006199">
    <property type="entry name" value="LexA_DNA-bd_dom"/>
</dbReference>
<accession>A0A562KKX9</accession>
<dbReference type="AlphaFoldDB" id="A0A562KKX9"/>
<protein>
    <submittedName>
        <fullName evidence="3">Repressor LexA</fullName>
    </submittedName>
</protein>
<evidence type="ECO:0000256" key="1">
    <source>
        <dbReference type="SAM" id="MobiDB-lite"/>
    </source>
</evidence>
<feature type="region of interest" description="Disordered" evidence="1">
    <location>
        <begin position="114"/>
        <end position="144"/>
    </location>
</feature>
<dbReference type="InterPro" id="IPR036388">
    <property type="entry name" value="WH-like_DNA-bd_sf"/>
</dbReference>
<feature type="domain" description="LexA repressor DNA-binding" evidence="2">
    <location>
        <begin position="14"/>
        <end position="74"/>
    </location>
</feature>
<dbReference type="Proteomes" id="UP000316624">
    <property type="component" value="Unassembled WGS sequence"/>
</dbReference>
<dbReference type="Gene3D" id="1.10.10.10">
    <property type="entry name" value="Winged helix-like DNA-binding domain superfamily/Winged helix DNA-binding domain"/>
    <property type="match status" value="1"/>
</dbReference>
<proteinExistence type="predicted"/>
<evidence type="ECO:0000259" key="2">
    <source>
        <dbReference type="Pfam" id="PF01726"/>
    </source>
</evidence>
<dbReference type="Pfam" id="PF01726">
    <property type="entry name" value="LexA_DNA_bind"/>
    <property type="match status" value="1"/>
</dbReference>
<gene>
    <name evidence="3" type="ORF">IQ35_01115</name>
</gene>
<comment type="caution">
    <text evidence="3">The sequence shown here is derived from an EMBL/GenBank/DDBJ whole genome shotgun (WGS) entry which is preliminary data.</text>
</comment>
<name>A0A562KKX9_SPHWJ</name>
<evidence type="ECO:0000313" key="3">
    <source>
        <dbReference type="EMBL" id="TWH96026.1"/>
    </source>
</evidence>
<dbReference type="SUPFAM" id="SSF46785">
    <property type="entry name" value="Winged helix' DNA-binding domain"/>
    <property type="match status" value="1"/>
</dbReference>